<evidence type="ECO:0000313" key="4">
    <source>
        <dbReference type="Proteomes" id="UP000092840"/>
    </source>
</evidence>
<name>A0A1C3JMF2_9GAMM</name>
<organism evidence="2 5">
    <name type="scientific">Marinomonas gallaica</name>
    <dbReference type="NCBI Taxonomy" id="1806667"/>
    <lineage>
        <taxon>Bacteria</taxon>
        <taxon>Pseudomonadati</taxon>
        <taxon>Pseudomonadota</taxon>
        <taxon>Gammaproteobacteria</taxon>
        <taxon>Oceanospirillales</taxon>
        <taxon>Oceanospirillaceae</taxon>
        <taxon>Marinomonas</taxon>
    </lineage>
</organism>
<sequence>MRESVMIDQFIKQLGSGLEQAAGTLGKLPAEEIQLQLQQVAKDTLTKMDLVTREEFEVQAAMLQKYREKLAQLEARLAELEQTEDK</sequence>
<feature type="coiled-coil region" evidence="1">
    <location>
        <begin position="56"/>
        <end position="86"/>
    </location>
</feature>
<dbReference type="EMBL" id="FLRB01000012">
    <property type="protein sequence ID" value="SBT21456.1"/>
    <property type="molecule type" value="Genomic_DNA"/>
</dbReference>
<dbReference type="GO" id="GO:0006744">
    <property type="term" value="P:ubiquinone biosynthetic process"/>
    <property type="evidence" value="ECO:0007669"/>
    <property type="project" value="UniProtKB-UniRule"/>
</dbReference>
<dbReference type="PANTHER" id="PTHR38040:SF1">
    <property type="entry name" value="UBIQUINONE BIOSYNTHESIS ACCESSORY FACTOR UBIK"/>
    <property type="match status" value="1"/>
</dbReference>
<protein>
    <recommendedName>
        <fullName evidence="1">Ubiquinone biosynthesis accessory factor UbiK</fullName>
    </recommendedName>
</protein>
<dbReference type="InterPro" id="IPR007475">
    <property type="entry name" value="UbiK"/>
</dbReference>
<keyword evidence="4" id="KW-1185">Reference proteome</keyword>
<reference evidence="3 4" key="1">
    <citation type="submission" date="2016-06" db="EMBL/GenBank/DDBJ databases">
        <authorList>
            <person name="Rodrigo-Torres L."/>
            <person name="Arahal D.R."/>
        </authorList>
    </citation>
    <scope>NUCLEOTIDE SEQUENCE [LARGE SCALE GENOMIC DNA]</scope>
    <source>
        <strain evidence="3 4">CECT 5116</strain>
    </source>
</reference>
<dbReference type="Proteomes" id="UP000092871">
    <property type="component" value="Unassembled WGS sequence"/>
</dbReference>
<comment type="subcellular location">
    <subcellularLocation>
        <location evidence="1">Cytoplasm</location>
    </subcellularLocation>
</comment>
<dbReference type="EMBL" id="FLRA01000002">
    <property type="protein sequence ID" value="SBT16408.1"/>
    <property type="molecule type" value="Genomic_DNA"/>
</dbReference>
<dbReference type="HAMAP" id="MF_02216">
    <property type="entry name" value="UbiK"/>
    <property type="match status" value="1"/>
</dbReference>
<dbReference type="UniPathway" id="UPA00232"/>
<proteinExistence type="inferred from homology"/>
<evidence type="ECO:0000313" key="3">
    <source>
        <dbReference type="EMBL" id="SBT21456.1"/>
    </source>
</evidence>
<dbReference type="AlphaFoldDB" id="A0A1C3JMF2"/>
<evidence type="ECO:0000313" key="2">
    <source>
        <dbReference type="EMBL" id="SBT16408.1"/>
    </source>
</evidence>
<gene>
    <name evidence="1" type="primary">ubiK</name>
    <name evidence="2" type="ORF">MGA5115_00489</name>
    <name evidence="3" type="ORF">MGA5116_02050</name>
</gene>
<keyword evidence="1" id="KW-0831">Ubiquinone biosynthesis</keyword>
<dbReference type="Proteomes" id="UP000092840">
    <property type="component" value="Unassembled WGS sequence"/>
</dbReference>
<comment type="pathway">
    <text evidence="1">Cofactor biosynthesis; ubiquinone biosynthesis.</text>
</comment>
<evidence type="ECO:0000313" key="5">
    <source>
        <dbReference type="Proteomes" id="UP000092871"/>
    </source>
</evidence>
<evidence type="ECO:0000256" key="1">
    <source>
        <dbReference type="HAMAP-Rule" id="MF_02216"/>
    </source>
</evidence>
<keyword evidence="1" id="KW-0963">Cytoplasm</keyword>
<dbReference type="GO" id="GO:0005829">
    <property type="term" value="C:cytosol"/>
    <property type="evidence" value="ECO:0007669"/>
    <property type="project" value="TreeGrafter"/>
</dbReference>
<dbReference type="Pfam" id="PF04380">
    <property type="entry name" value="BMFP"/>
    <property type="match status" value="1"/>
</dbReference>
<dbReference type="PANTHER" id="PTHR38040">
    <property type="entry name" value="UBIQUINONE BIOSYNTHESIS ACCESSORY FACTOR UBIK"/>
    <property type="match status" value="1"/>
</dbReference>
<comment type="similarity">
    <text evidence="1">Belongs to the UbiK family.</text>
</comment>
<keyword evidence="1" id="KW-0175">Coiled coil</keyword>
<reference evidence="2 5" key="2">
    <citation type="submission" date="2016-06" db="EMBL/GenBank/DDBJ databases">
        <authorList>
            <person name="Kjaerup R.B."/>
            <person name="Dalgaard T.S."/>
            <person name="Juul-Madsen H.R."/>
        </authorList>
    </citation>
    <scope>NUCLEOTIDE SEQUENCE [LARGE SCALE GENOMIC DNA]</scope>
    <source>
        <strain evidence="2 5">CECT 5115</strain>
    </source>
</reference>
<comment type="function">
    <text evidence="1">Required for efficient ubiquinone (coenzyme Q) biosynthesis. UbiK is probably an accessory factor of Ubi enzymes and facilitates ubiquinone biosynthesis by acting as an assembly factor, a targeting factor, or both.</text>
</comment>
<accession>A0A1C3JMF2</accession>